<comment type="caution">
    <text evidence="4">The sequence shown here is derived from an EMBL/GenBank/DDBJ whole genome shotgun (WGS) entry which is preliminary data.</text>
</comment>
<protein>
    <recommendedName>
        <fullName evidence="3">RRM domain-containing protein</fullName>
    </recommendedName>
</protein>
<feature type="domain" description="RRM" evidence="3">
    <location>
        <begin position="70"/>
        <end position="148"/>
    </location>
</feature>
<evidence type="ECO:0000256" key="1">
    <source>
        <dbReference type="PROSITE-ProRule" id="PRU00176"/>
    </source>
</evidence>
<dbReference type="SMART" id="SM00360">
    <property type="entry name" value="RRM"/>
    <property type="match status" value="1"/>
</dbReference>
<evidence type="ECO:0000313" key="4">
    <source>
        <dbReference type="EMBL" id="VEL25191.1"/>
    </source>
</evidence>
<feature type="region of interest" description="Disordered" evidence="2">
    <location>
        <begin position="152"/>
        <end position="184"/>
    </location>
</feature>
<dbReference type="Proteomes" id="UP000784294">
    <property type="component" value="Unassembled WGS sequence"/>
</dbReference>
<dbReference type="PANTHER" id="PTHR48034">
    <property type="entry name" value="TRANSFORMER-2 SEX-DETERMINING PROTEIN-RELATED"/>
    <property type="match status" value="1"/>
</dbReference>
<dbReference type="Gene3D" id="3.30.70.330">
    <property type="match status" value="1"/>
</dbReference>
<sequence>VGVAYFKNEDQLLTALKKSNQKINGKAIKVCRYPPDDLYHYKQNKPEKREKPNWPEMSKEDALDLIKETGRLYIRNLSYSCTEKDIESLFSPFGSLSELNLAYDYRLRKHKGFGFVTFLFSHDAITAFEKLDKTEFLGRLLHILPSKECPSVHLSKSDKNDLDVGQSQKNPKGPQTTSVDLSSETASSFQNERLQGLKSSSSRSHNWNILFIQPDAVATYLAAKFGVAKEELLMEKIDRKSRSSDNITSASIRFAQGEAQLVMELRTYLKSNGVNLNILESCQPTSFGSLRSLVAPITLSSRIFLIKNLPISIIPSEVRDLISSYLPSDCEAPIRVLVPPLGLTAIVQFSAPQVARRVYMAMAYEKQQH</sequence>
<dbReference type="GO" id="GO:0003723">
    <property type="term" value="F:RNA binding"/>
    <property type="evidence" value="ECO:0007669"/>
    <property type="project" value="UniProtKB-UniRule"/>
</dbReference>
<dbReference type="InterPro" id="IPR035979">
    <property type="entry name" value="RBD_domain_sf"/>
</dbReference>
<accession>A0A448X141</accession>
<organism evidence="4 5">
    <name type="scientific">Protopolystoma xenopodis</name>
    <dbReference type="NCBI Taxonomy" id="117903"/>
    <lineage>
        <taxon>Eukaryota</taxon>
        <taxon>Metazoa</taxon>
        <taxon>Spiralia</taxon>
        <taxon>Lophotrochozoa</taxon>
        <taxon>Platyhelminthes</taxon>
        <taxon>Monogenea</taxon>
        <taxon>Polyopisthocotylea</taxon>
        <taxon>Polystomatidea</taxon>
        <taxon>Polystomatidae</taxon>
        <taxon>Protopolystoma</taxon>
    </lineage>
</organism>
<dbReference type="EMBL" id="CAAALY010072214">
    <property type="protein sequence ID" value="VEL25191.1"/>
    <property type="molecule type" value="Genomic_DNA"/>
</dbReference>
<feature type="non-terminal residue" evidence="4">
    <location>
        <position position="1"/>
    </location>
</feature>
<dbReference type="InterPro" id="IPR000504">
    <property type="entry name" value="RRM_dom"/>
</dbReference>
<reference evidence="4" key="1">
    <citation type="submission" date="2018-11" db="EMBL/GenBank/DDBJ databases">
        <authorList>
            <consortium name="Pathogen Informatics"/>
        </authorList>
    </citation>
    <scope>NUCLEOTIDE SEQUENCE</scope>
</reference>
<gene>
    <name evidence="4" type="ORF">PXEA_LOCUS18631</name>
</gene>
<proteinExistence type="predicted"/>
<dbReference type="OrthoDB" id="439639at2759"/>
<evidence type="ECO:0000313" key="5">
    <source>
        <dbReference type="Proteomes" id="UP000784294"/>
    </source>
</evidence>
<feature type="compositionally biased region" description="Polar residues" evidence="2">
    <location>
        <begin position="165"/>
        <end position="184"/>
    </location>
</feature>
<dbReference type="SUPFAM" id="SSF54928">
    <property type="entry name" value="RNA-binding domain, RBD"/>
    <property type="match status" value="1"/>
</dbReference>
<dbReference type="InterPro" id="IPR012677">
    <property type="entry name" value="Nucleotide-bd_a/b_plait_sf"/>
</dbReference>
<evidence type="ECO:0000256" key="2">
    <source>
        <dbReference type="SAM" id="MobiDB-lite"/>
    </source>
</evidence>
<evidence type="ECO:0000259" key="3">
    <source>
        <dbReference type="PROSITE" id="PS50102"/>
    </source>
</evidence>
<dbReference type="Pfam" id="PF00076">
    <property type="entry name" value="RRM_1"/>
    <property type="match status" value="1"/>
</dbReference>
<name>A0A448X141_9PLAT</name>
<keyword evidence="1" id="KW-0694">RNA-binding</keyword>
<keyword evidence="5" id="KW-1185">Reference proteome</keyword>
<dbReference type="PROSITE" id="PS50102">
    <property type="entry name" value="RRM"/>
    <property type="match status" value="1"/>
</dbReference>
<dbReference type="AlphaFoldDB" id="A0A448X141"/>
<dbReference type="InterPro" id="IPR050441">
    <property type="entry name" value="RBM"/>
</dbReference>